<dbReference type="OrthoDB" id="1433018at2"/>
<evidence type="ECO:0000313" key="2">
    <source>
        <dbReference type="Proteomes" id="UP000298264"/>
    </source>
</evidence>
<dbReference type="PANTHER" id="PTHR39624:SF2">
    <property type="entry name" value="OSMC-LIKE PROTEIN"/>
    <property type="match status" value="1"/>
</dbReference>
<dbReference type="RefSeq" id="WP_135764350.1">
    <property type="nucleotide sequence ID" value="NZ_RQHV01000048.1"/>
</dbReference>
<gene>
    <name evidence="1" type="ORF">EHS11_10410</name>
</gene>
<proteinExistence type="predicted"/>
<accession>A0A4R9LN53</accession>
<keyword evidence="2" id="KW-1185">Reference proteome</keyword>
<dbReference type="Gene3D" id="3.30.300.20">
    <property type="match status" value="1"/>
</dbReference>
<sequence length="135" mass="14626">MANSFAKDIIVRTEKTKYVTSIDTGSHRWSADESIESGGTNLGPAPTQILVAALGSCTSITVRMYADRKEMPLDVVEVSLNLEKTAPDQTKIIRNIKLIGDLTSAQRERLLQVANACPVHKILSGTINIETGLSD</sequence>
<dbReference type="SUPFAM" id="SSF82784">
    <property type="entry name" value="OsmC-like"/>
    <property type="match status" value="1"/>
</dbReference>
<comment type="caution">
    <text evidence="1">The sequence shown here is derived from an EMBL/GenBank/DDBJ whole genome shotgun (WGS) entry which is preliminary data.</text>
</comment>
<dbReference type="AlphaFoldDB" id="A0A4R9LN53"/>
<dbReference type="PANTHER" id="PTHR39624">
    <property type="entry name" value="PROTEIN INVOLVED IN RIMO-MEDIATED BETA-METHYLTHIOLATION OF RIBOSOMAL PROTEIN S12 YCAO"/>
    <property type="match status" value="1"/>
</dbReference>
<dbReference type="InterPro" id="IPR036102">
    <property type="entry name" value="OsmC/Ohrsf"/>
</dbReference>
<reference evidence="1" key="1">
    <citation type="journal article" date="2019" name="PLoS Negl. Trop. Dis.">
        <title>Revisiting the worldwide diversity of Leptospira species in the environment.</title>
        <authorList>
            <person name="Vincent A.T."/>
            <person name="Schiettekatte O."/>
            <person name="Bourhy P."/>
            <person name="Veyrier F.J."/>
            <person name="Picardeau M."/>
        </authorList>
    </citation>
    <scope>NUCLEOTIDE SEQUENCE [LARGE SCALE GENOMIC DNA]</scope>
    <source>
        <strain evidence="1">201400974</strain>
    </source>
</reference>
<dbReference type="Pfam" id="PF02566">
    <property type="entry name" value="OsmC"/>
    <property type="match status" value="1"/>
</dbReference>
<name>A0A4R9LN53_9LEPT</name>
<evidence type="ECO:0000313" key="1">
    <source>
        <dbReference type="EMBL" id="TGN10168.1"/>
    </source>
</evidence>
<dbReference type="EMBL" id="RQHV01000048">
    <property type="protein sequence ID" value="TGN10168.1"/>
    <property type="molecule type" value="Genomic_DNA"/>
</dbReference>
<dbReference type="InterPro" id="IPR015946">
    <property type="entry name" value="KH_dom-like_a/b"/>
</dbReference>
<dbReference type="Proteomes" id="UP000298264">
    <property type="component" value="Unassembled WGS sequence"/>
</dbReference>
<organism evidence="1 2">
    <name type="scientific">Leptospira ilyithenensis</name>
    <dbReference type="NCBI Taxonomy" id="2484901"/>
    <lineage>
        <taxon>Bacteria</taxon>
        <taxon>Pseudomonadati</taxon>
        <taxon>Spirochaetota</taxon>
        <taxon>Spirochaetia</taxon>
        <taxon>Leptospirales</taxon>
        <taxon>Leptospiraceae</taxon>
        <taxon>Leptospira</taxon>
    </lineage>
</organism>
<dbReference type="InterPro" id="IPR003718">
    <property type="entry name" value="OsmC/Ohr_fam"/>
</dbReference>
<protein>
    <submittedName>
        <fullName evidence="1">OsmC family peroxiredoxin</fullName>
    </submittedName>
</protein>